<organism evidence="2 3">
    <name type="scientific">Magnetofaba australis IT-1</name>
    <dbReference type="NCBI Taxonomy" id="1434232"/>
    <lineage>
        <taxon>Bacteria</taxon>
        <taxon>Pseudomonadati</taxon>
        <taxon>Pseudomonadota</taxon>
        <taxon>Magnetococcia</taxon>
        <taxon>Magnetococcales</taxon>
        <taxon>Magnetococcaceae</taxon>
        <taxon>Magnetofaba</taxon>
    </lineage>
</organism>
<dbReference type="EMBL" id="LVJN01000015">
    <property type="protein sequence ID" value="OSM06883.1"/>
    <property type="molecule type" value="Genomic_DNA"/>
</dbReference>
<sequence>MSAEQAEPLQTGVIVQRVRPLGREKGVGEGAQTDKRQGFRRSPGGAQRLLRHALGPGQTRQPRRARLQAVAIAAQARRAFAADDAARSRLPRAVGHIVVGQQRQGLRLVAFGDFAQSFGVAQQGFDLFGARAGAASGDATAPFAGLVVEAGHTAQDHGVLAFGDHLFGAEIGPGFGEVQLVAHITGGQSGAVCAQQLRHAGLQAEGDGVQNGAFTAIIGASNDTQIRFEIDDELIEAAEIFQFQSVDAHDGSIVRDVGGSASRVARRRGGVKRRGWESEKVSA</sequence>
<evidence type="ECO:0000256" key="1">
    <source>
        <dbReference type="SAM" id="MobiDB-lite"/>
    </source>
</evidence>
<reference evidence="2 3" key="1">
    <citation type="journal article" date="2016" name="BMC Genomics">
        <title>Combined genomic and structural analyses of a cultured magnetotactic bacterium reveals its niche adaptation to a dynamic environment.</title>
        <authorList>
            <person name="Araujo A.C."/>
            <person name="Morillo V."/>
            <person name="Cypriano J."/>
            <person name="Teixeira L.C."/>
            <person name="Leao P."/>
            <person name="Lyra S."/>
            <person name="Almeida L.G."/>
            <person name="Bazylinski D.A."/>
            <person name="Vasconcellos A.T."/>
            <person name="Abreu F."/>
            <person name="Lins U."/>
        </authorList>
    </citation>
    <scope>NUCLEOTIDE SEQUENCE [LARGE SCALE GENOMIC DNA]</scope>
    <source>
        <strain evidence="2 3">IT-1</strain>
    </source>
</reference>
<dbReference type="Proteomes" id="UP000194003">
    <property type="component" value="Unassembled WGS sequence"/>
</dbReference>
<gene>
    <name evidence="2" type="ORF">MAIT1_00239</name>
</gene>
<accession>A0A1Y2K822</accession>
<feature type="compositionally biased region" description="Basic residues" evidence="1">
    <location>
        <begin position="264"/>
        <end position="273"/>
    </location>
</feature>
<feature type="compositionally biased region" description="Basic and acidic residues" evidence="1">
    <location>
        <begin position="274"/>
        <end position="283"/>
    </location>
</feature>
<evidence type="ECO:0000313" key="2">
    <source>
        <dbReference type="EMBL" id="OSM06883.1"/>
    </source>
</evidence>
<comment type="caution">
    <text evidence="2">The sequence shown here is derived from an EMBL/GenBank/DDBJ whole genome shotgun (WGS) entry which is preliminary data.</text>
</comment>
<evidence type="ECO:0000313" key="3">
    <source>
        <dbReference type="Proteomes" id="UP000194003"/>
    </source>
</evidence>
<name>A0A1Y2K822_9PROT</name>
<proteinExistence type="predicted"/>
<keyword evidence="3" id="KW-1185">Reference proteome</keyword>
<protein>
    <submittedName>
        <fullName evidence="2">Uncharacterized protein</fullName>
    </submittedName>
</protein>
<dbReference type="AlphaFoldDB" id="A0A1Y2K822"/>
<feature type="compositionally biased region" description="Basic and acidic residues" evidence="1">
    <location>
        <begin position="23"/>
        <end position="37"/>
    </location>
</feature>
<feature type="region of interest" description="Disordered" evidence="1">
    <location>
        <begin position="262"/>
        <end position="283"/>
    </location>
</feature>
<feature type="region of interest" description="Disordered" evidence="1">
    <location>
        <begin position="23"/>
        <end position="46"/>
    </location>
</feature>